<dbReference type="EMBL" id="MPPL01000001">
    <property type="protein sequence ID" value="OKS89153.1"/>
    <property type="molecule type" value="Genomic_DNA"/>
</dbReference>
<dbReference type="STRING" id="1302689.RG47T_4635"/>
<reference evidence="1 2" key="1">
    <citation type="submission" date="2016-11" db="EMBL/GenBank/DDBJ databases">
        <title>Whole Genome Sequencing of Mucilaginibacter polytrichastri RG4-7(T) isolated from the moss sample.</title>
        <authorList>
            <person name="Li Y."/>
        </authorList>
    </citation>
    <scope>NUCLEOTIDE SEQUENCE [LARGE SCALE GENOMIC DNA]</scope>
    <source>
        <strain evidence="1 2">RG4-7</strain>
    </source>
</reference>
<dbReference type="Proteomes" id="UP000186720">
    <property type="component" value="Unassembled WGS sequence"/>
</dbReference>
<protein>
    <submittedName>
        <fullName evidence="1">Uncharacterized protein</fullName>
    </submittedName>
</protein>
<keyword evidence="2" id="KW-1185">Reference proteome</keyword>
<comment type="caution">
    <text evidence="1">The sequence shown here is derived from an EMBL/GenBank/DDBJ whole genome shotgun (WGS) entry which is preliminary data.</text>
</comment>
<dbReference type="AlphaFoldDB" id="A0A1Q6A575"/>
<gene>
    <name evidence="1" type="ORF">RG47T_4635</name>
</gene>
<sequence length="59" mass="6966">MPDLHTQSQNGLNEVKKPVYFYRLHRGIKKASQNERLVFQFNMENISEALTKFADAYFT</sequence>
<evidence type="ECO:0000313" key="1">
    <source>
        <dbReference type="EMBL" id="OKS89153.1"/>
    </source>
</evidence>
<organism evidence="1 2">
    <name type="scientific">Mucilaginibacter polytrichastri</name>
    <dbReference type="NCBI Taxonomy" id="1302689"/>
    <lineage>
        <taxon>Bacteria</taxon>
        <taxon>Pseudomonadati</taxon>
        <taxon>Bacteroidota</taxon>
        <taxon>Sphingobacteriia</taxon>
        <taxon>Sphingobacteriales</taxon>
        <taxon>Sphingobacteriaceae</taxon>
        <taxon>Mucilaginibacter</taxon>
    </lineage>
</organism>
<name>A0A1Q6A575_9SPHI</name>
<proteinExistence type="predicted"/>
<accession>A0A1Q6A575</accession>
<evidence type="ECO:0000313" key="2">
    <source>
        <dbReference type="Proteomes" id="UP000186720"/>
    </source>
</evidence>